<proteinExistence type="predicted"/>
<name>A0A0E9Q3Q9_ANGAN</name>
<accession>A0A0E9Q3Q9</accession>
<sequence>MFHLTLNCSCLRTLE</sequence>
<protein>
    <submittedName>
        <fullName evidence="1">Uncharacterized protein</fullName>
    </submittedName>
</protein>
<reference evidence="1" key="2">
    <citation type="journal article" date="2015" name="Fish Shellfish Immunol.">
        <title>Early steps in the European eel (Anguilla anguilla)-Vibrio vulnificus interaction in the gills: Role of the RtxA13 toxin.</title>
        <authorList>
            <person name="Callol A."/>
            <person name="Pajuelo D."/>
            <person name="Ebbesson L."/>
            <person name="Teles M."/>
            <person name="MacKenzie S."/>
            <person name="Amaro C."/>
        </authorList>
    </citation>
    <scope>NUCLEOTIDE SEQUENCE</scope>
</reference>
<organism evidence="1">
    <name type="scientific">Anguilla anguilla</name>
    <name type="common">European freshwater eel</name>
    <name type="synonym">Muraena anguilla</name>
    <dbReference type="NCBI Taxonomy" id="7936"/>
    <lineage>
        <taxon>Eukaryota</taxon>
        <taxon>Metazoa</taxon>
        <taxon>Chordata</taxon>
        <taxon>Craniata</taxon>
        <taxon>Vertebrata</taxon>
        <taxon>Euteleostomi</taxon>
        <taxon>Actinopterygii</taxon>
        <taxon>Neopterygii</taxon>
        <taxon>Teleostei</taxon>
        <taxon>Anguilliformes</taxon>
        <taxon>Anguillidae</taxon>
        <taxon>Anguilla</taxon>
    </lineage>
</organism>
<evidence type="ECO:0000313" key="1">
    <source>
        <dbReference type="EMBL" id="JAH11526.1"/>
    </source>
</evidence>
<dbReference type="EMBL" id="GBXM01094212">
    <property type="protein sequence ID" value="JAH14365.1"/>
    <property type="molecule type" value="Transcribed_RNA"/>
</dbReference>
<reference evidence="1" key="1">
    <citation type="submission" date="2014-11" db="EMBL/GenBank/DDBJ databases">
        <authorList>
            <person name="Amaro Gonzalez C."/>
        </authorList>
    </citation>
    <scope>NUCLEOTIDE SEQUENCE</scope>
</reference>
<dbReference type="EMBL" id="GBXM01097051">
    <property type="protein sequence ID" value="JAH11526.1"/>
    <property type="molecule type" value="Transcribed_RNA"/>
</dbReference>